<dbReference type="InterPro" id="IPR050146">
    <property type="entry name" value="Type-I_3-dehydroquinase"/>
</dbReference>
<feature type="binding site" evidence="4">
    <location>
        <begin position="30"/>
        <end position="32"/>
    </location>
    <ligand>
        <name>3-dehydroquinate</name>
        <dbReference type="ChEBI" id="CHEBI:32364"/>
    </ligand>
</feature>
<proteinExistence type="inferred from homology"/>
<dbReference type="CDD" id="cd00502">
    <property type="entry name" value="DHQase_I"/>
    <property type="match status" value="1"/>
</dbReference>
<dbReference type="GO" id="GO:0008652">
    <property type="term" value="P:amino acid biosynthetic process"/>
    <property type="evidence" value="ECO:0007669"/>
    <property type="project" value="UniProtKB-KW"/>
</dbReference>
<dbReference type="GO" id="GO:0003855">
    <property type="term" value="F:3-dehydroquinate dehydratase activity"/>
    <property type="evidence" value="ECO:0007669"/>
    <property type="project" value="UniProtKB-UniRule"/>
</dbReference>
<dbReference type="GO" id="GO:0009423">
    <property type="term" value="P:chorismate biosynthetic process"/>
    <property type="evidence" value="ECO:0007669"/>
    <property type="project" value="UniProtKB-UniRule"/>
</dbReference>
<dbReference type="EC" id="4.2.1.10" evidence="4"/>
<dbReference type="SUPFAM" id="SSF51569">
    <property type="entry name" value="Aldolase"/>
    <property type="match status" value="1"/>
</dbReference>
<dbReference type="KEGG" id="mhk:DFR87_09215"/>
<gene>
    <name evidence="4" type="primary">aroD</name>
    <name evidence="5" type="ORF">DFR87_09215</name>
</gene>
<dbReference type="UniPathway" id="UPA00053">
    <property type="reaction ID" value="UER00086"/>
</dbReference>
<evidence type="ECO:0000256" key="2">
    <source>
        <dbReference type="ARBA" id="ARBA00023239"/>
    </source>
</evidence>
<dbReference type="GO" id="GO:0009073">
    <property type="term" value="P:aromatic amino acid family biosynthetic process"/>
    <property type="evidence" value="ECO:0007669"/>
    <property type="project" value="UniProtKB-KW"/>
</dbReference>
<evidence type="ECO:0000256" key="4">
    <source>
        <dbReference type="HAMAP-Rule" id="MF_00214"/>
    </source>
</evidence>
<reference evidence="6" key="3">
    <citation type="submission" date="2020-03" db="EMBL/GenBank/DDBJ databases">
        <title>Sequencing and Assembly of Multiple Reported Metal-Biooxidizing Members of the Extremely Thermoacidophilic Archaeal Family Sulfolobaceae.</title>
        <authorList>
            <person name="Counts J.A."/>
            <person name="Kelly R.M."/>
        </authorList>
    </citation>
    <scope>NUCLEOTIDE SEQUENCE [LARGE SCALE GENOMIC DNA]</scope>
    <source>
        <strain evidence="6">HO1-1</strain>
    </source>
</reference>
<feature type="binding site" evidence="4">
    <location>
        <position position="186"/>
    </location>
    <ligand>
        <name>3-dehydroquinate</name>
        <dbReference type="ChEBI" id="CHEBI:32364"/>
    </ligand>
</feature>
<comment type="catalytic activity">
    <reaction evidence="1 4">
        <text>3-dehydroquinate = 3-dehydroshikimate + H2O</text>
        <dbReference type="Rhea" id="RHEA:21096"/>
        <dbReference type="ChEBI" id="CHEBI:15377"/>
        <dbReference type="ChEBI" id="CHEBI:16630"/>
        <dbReference type="ChEBI" id="CHEBI:32364"/>
        <dbReference type="EC" id="4.2.1.10"/>
    </reaction>
</comment>
<protein>
    <recommendedName>
        <fullName evidence="4">3-dehydroquinate dehydratase</fullName>
        <shortName evidence="4">3-dehydroquinase</shortName>
        <ecNumber evidence="4">4.2.1.10</ecNumber>
    </recommendedName>
    <alternativeName>
        <fullName evidence="4">Type I DHQase</fullName>
    </alternativeName>
    <alternativeName>
        <fullName evidence="4">Type I dehydroquinase</fullName>
        <shortName evidence="4">DHQ1</shortName>
    </alternativeName>
</protein>
<dbReference type="PANTHER" id="PTHR43699">
    <property type="entry name" value="3-DEHYDROQUINATE DEHYDRATASE"/>
    <property type="match status" value="1"/>
</dbReference>
<keyword evidence="2 4" id="KW-0456">Lyase</keyword>
<dbReference type="STRING" id="1293036.GCA_001315825_03151"/>
<dbReference type="InterPro" id="IPR013785">
    <property type="entry name" value="Aldolase_TIM"/>
</dbReference>
<comment type="subunit">
    <text evidence="4">Homodimer.</text>
</comment>
<feature type="active site" description="Schiff-base intermediate with substrate" evidence="4">
    <location>
        <position position="133"/>
    </location>
</feature>
<dbReference type="GeneID" id="36835519"/>
<dbReference type="PANTHER" id="PTHR43699:SF1">
    <property type="entry name" value="3-DEHYDROQUINATE DEHYDRATASE"/>
    <property type="match status" value="1"/>
</dbReference>
<reference evidence="5 6" key="1">
    <citation type="submission" date="2018-05" db="EMBL/GenBank/DDBJ databases">
        <title>Complete Genome Sequences of Extremely Thermoacidophilic, Metal-Mobilizing Type-Strain Members of the Archaeal Family Sulfolobaceae: Acidianus brierleyi DSM-1651T, Acidianus sulfidivorans DSM-18786T, Metallosphaera hakonensis DSM-7519T, and Metallosphaera prunae DSM-10039T.</title>
        <authorList>
            <person name="Counts J.A."/>
            <person name="Kelly R.M."/>
        </authorList>
    </citation>
    <scope>NUCLEOTIDE SEQUENCE [LARGE SCALE GENOMIC DNA]</scope>
    <source>
        <strain evidence="5 6">HO1-1</strain>
    </source>
</reference>
<dbReference type="Proteomes" id="UP000247586">
    <property type="component" value="Chromosome"/>
</dbReference>
<accession>A0A2U9IV34</accession>
<keyword evidence="4" id="KW-0028">Amino-acid biosynthesis</keyword>
<dbReference type="Gene3D" id="3.20.20.70">
    <property type="entry name" value="Aldolase class I"/>
    <property type="match status" value="1"/>
</dbReference>
<dbReference type="OrthoDB" id="34329at2157"/>
<feature type="binding site" evidence="4">
    <location>
        <position position="9"/>
    </location>
    <ligand>
        <name>3-dehydroquinate</name>
        <dbReference type="ChEBI" id="CHEBI:32364"/>
    </ligand>
</feature>
<dbReference type="InterPro" id="IPR001381">
    <property type="entry name" value="DHquinase_I"/>
</dbReference>
<dbReference type="GO" id="GO:0046279">
    <property type="term" value="P:3,4-dihydroxybenzoate biosynthetic process"/>
    <property type="evidence" value="ECO:0007669"/>
    <property type="project" value="TreeGrafter"/>
</dbReference>
<dbReference type="HAMAP" id="MF_00214">
    <property type="entry name" value="AroD"/>
    <property type="match status" value="1"/>
</dbReference>
<dbReference type="AlphaFoldDB" id="A0A2U9IV34"/>
<dbReference type="NCBIfam" id="NF010091">
    <property type="entry name" value="PRK13576.1"/>
    <property type="match status" value="1"/>
</dbReference>
<feature type="binding site" evidence="4">
    <location>
        <position position="167"/>
    </location>
    <ligand>
        <name>3-dehydroquinate</name>
        <dbReference type="ChEBI" id="CHEBI:32364"/>
    </ligand>
</feature>
<evidence type="ECO:0000256" key="3">
    <source>
        <dbReference type="ARBA" id="ARBA00023270"/>
    </source>
</evidence>
<comment type="pathway">
    <text evidence="4">Metabolic intermediate biosynthesis; chorismate biosynthesis; chorismate from D-erythrose 4-phosphate and phosphoenolpyruvate: step 3/7.</text>
</comment>
<feature type="active site" description="Proton donor/acceptor" evidence="4">
    <location>
        <position position="108"/>
    </location>
</feature>
<keyword evidence="3 4" id="KW-0704">Schiff base</keyword>
<sequence>MFKPIVVASLPVRSREDIKRVDEIESDLVELRLDYAKDLPEPEEILSYKNKVLVTLRDRGEGGVGDFSDDKKKAFLSKLADLGILYDVEASFLMRREVEFREKVVSAHYFDRLPTREEIDALFRTYSQAFTVKIAVSDLPGYREVLAYVSTKQNATFMPMSQDPLERLALSLLGSKLLYTYIDSPTARGQLNYLEAKRILDCIFK</sequence>
<evidence type="ECO:0000256" key="1">
    <source>
        <dbReference type="ARBA" id="ARBA00001864"/>
    </source>
</evidence>
<evidence type="ECO:0000313" key="6">
    <source>
        <dbReference type="Proteomes" id="UP000247586"/>
    </source>
</evidence>
<organism evidence="5 6">
    <name type="scientific">Metallosphaera hakonensis JCM 8857 = DSM 7519</name>
    <dbReference type="NCBI Taxonomy" id="1293036"/>
    <lineage>
        <taxon>Archaea</taxon>
        <taxon>Thermoproteota</taxon>
        <taxon>Thermoprotei</taxon>
        <taxon>Sulfolobales</taxon>
        <taxon>Sulfolobaceae</taxon>
        <taxon>Metallosphaera</taxon>
    </lineage>
</organism>
<dbReference type="RefSeq" id="WP_110369394.1">
    <property type="nucleotide sequence ID" value="NZ_CP029287.2"/>
</dbReference>
<keyword evidence="6" id="KW-1185">Reference proteome</keyword>
<dbReference type="Pfam" id="PF01487">
    <property type="entry name" value="DHquinase_I"/>
    <property type="match status" value="1"/>
</dbReference>
<feature type="binding site" evidence="4">
    <location>
        <position position="57"/>
    </location>
    <ligand>
        <name>3-dehydroquinate</name>
        <dbReference type="ChEBI" id="CHEBI:32364"/>
    </ligand>
</feature>
<evidence type="ECO:0000313" key="5">
    <source>
        <dbReference type="EMBL" id="AWR99843.1"/>
    </source>
</evidence>
<reference evidence="6" key="2">
    <citation type="submission" date="2020-03" db="EMBL/GenBank/DDBJ databases">
        <title>Complete Genome Sequences of Extremely Thermoacidophilic, Metal-Mobilizing Type-Strain Members of the Archaeal Family Sulfolobaceae: Acidianus brierleyi DSM-1651T, Acidianus sulfidivorans DSM-18786T, Metallosphaera hakonensis DSM-7519T, and Metallosphaera prunae DSM-10039T.</title>
        <authorList>
            <person name="Counts J.A."/>
            <person name="Kelly R.M."/>
        </authorList>
    </citation>
    <scope>NUCLEOTIDE SEQUENCE [LARGE SCALE GENOMIC DNA]</scope>
    <source>
        <strain evidence="6">HO1-1</strain>
    </source>
</reference>
<comment type="function">
    <text evidence="4">Involved in the third step of the chorismate pathway, which leads to the biosynthesis of aromatic amino acids. Catalyzes the cis-dehydration of 3-dehydroquinate (DHQ) and introduces the first double bond of the aromatic ring to yield 3-dehydroshikimate.</text>
</comment>
<keyword evidence="4" id="KW-0057">Aromatic amino acid biosynthesis</keyword>
<dbReference type="EMBL" id="CP029287">
    <property type="protein sequence ID" value="AWR99843.1"/>
    <property type="molecule type" value="Genomic_DNA"/>
</dbReference>
<name>A0A2U9IV34_9CREN</name>
<comment type="similarity">
    <text evidence="4">Belongs to the type-I 3-dehydroquinase family.</text>
</comment>
<feature type="binding site" evidence="4">
    <location>
        <position position="190"/>
    </location>
    <ligand>
        <name>3-dehydroquinate</name>
        <dbReference type="ChEBI" id="CHEBI:32364"/>
    </ligand>
</feature>